<accession>A0A803T9X8</accession>
<feature type="signal peptide" evidence="5">
    <location>
        <begin position="1"/>
        <end position="22"/>
    </location>
</feature>
<sequence>MKVAVLVSCATALLFFVPPGSPLKCYTCLFPTISPLDCFKFITPCGPSQRCLQSVTTGHRGALELVIHEMSCGNPSMCGLRGTRSMLGTNFTYYTTCCSTDLCNKAVRQDLHIFWGLLLASLSFFLVNIS</sequence>
<evidence type="ECO:0000256" key="1">
    <source>
        <dbReference type="ARBA" id="ARBA00004613"/>
    </source>
</evidence>
<dbReference type="GeneTree" id="ENSGT00390000002843"/>
<dbReference type="GO" id="GO:0005576">
    <property type="term" value="C:extracellular region"/>
    <property type="evidence" value="ECO:0007669"/>
    <property type="project" value="UniProtKB-SubCell"/>
</dbReference>
<keyword evidence="4" id="KW-1133">Transmembrane helix</keyword>
<protein>
    <recommendedName>
        <fullName evidence="6">UPAR/Ly6 domain-containing protein</fullName>
    </recommendedName>
</protein>
<organism evidence="7 8">
    <name type="scientific">Anolis carolinensis</name>
    <name type="common">Green anole</name>
    <name type="synonym">American chameleon</name>
    <dbReference type="NCBI Taxonomy" id="28377"/>
    <lineage>
        <taxon>Eukaryota</taxon>
        <taxon>Metazoa</taxon>
        <taxon>Chordata</taxon>
        <taxon>Craniata</taxon>
        <taxon>Vertebrata</taxon>
        <taxon>Euteleostomi</taxon>
        <taxon>Lepidosauria</taxon>
        <taxon>Squamata</taxon>
        <taxon>Bifurcata</taxon>
        <taxon>Unidentata</taxon>
        <taxon>Episquamata</taxon>
        <taxon>Toxicofera</taxon>
        <taxon>Iguania</taxon>
        <taxon>Dactyloidae</taxon>
        <taxon>Anolis</taxon>
    </lineage>
</organism>
<evidence type="ECO:0000256" key="3">
    <source>
        <dbReference type="ARBA" id="ARBA00023157"/>
    </source>
</evidence>
<name>A0A803T9X8_ANOCA</name>
<keyword evidence="4" id="KW-0472">Membrane</keyword>
<feature type="chain" id="PRO_5032426480" description="UPAR/Ly6 domain-containing protein" evidence="5">
    <location>
        <begin position="23"/>
        <end position="130"/>
    </location>
</feature>
<evidence type="ECO:0000256" key="5">
    <source>
        <dbReference type="SAM" id="SignalP"/>
    </source>
</evidence>
<keyword evidence="5" id="KW-0732">Signal</keyword>
<keyword evidence="4" id="KW-0812">Transmembrane</keyword>
<keyword evidence="8" id="KW-1185">Reference proteome</keyword>
<dbReference type="Proteomes" id="UP000001646">
    <property type="component" value="Unplaced"/>
</dbReference>
<reference evidence="7" key="3">
    <citation type="submission" date="2025-09" db="UniProtKB">
        <authorList>
            <consortium name="Ensembl"/>
        </authorList>
    </citation>
    <scope>IDENTIFICATION</scope>
</reference>
<dbReference type="InParanoid" id="A0A803T9X8"/>
<evidence type="ECO:0000259" key="6">
    <source>
        <dbReference type="Pfam" id="PF00021"/>
    </source>
</evidence>
<evidence type="ECO:0000256" key="2">
    <source>
        <dbReference type="ARBA" id="ARBA00022525"/>
    </source>
</evidence>
<dbReference type="Pfam" id="PF00021">
    <property type="entry name" value="UPAR_LY6"/>
    <property type="match status" value="1"/>
</dbReference>
<comment type="subcellular location">
    <subcellularLocation>
        <location evidence="1">Secreted</location>
    </subcellularLocation>
</comment>
<reference evidence="7" key="2">
    <citation type="submission" date="2025-08" db="UniProtKB">
        <authorList>
            <consortium name="Ensembl"/>
        </authorList>
    </citation>
    <scope>IDENTIFICATION</scope>
</reference>
<keyword evidence="2" id="KW-0964">Secreted</keyword>
<evidence type="ECO:0000256" key="4">
    <source>
        <dbReference type="SAM" id="Phobius"/>
    </source>
</evidence>
<evidence type="ECO:0000313" key="8">
    <source>
        <dbReference type="Proteomes" id="UP000001646"/>
    </source>
</evidence>
<keyword evidence="3" id="KW-1015">Disulfide bond</keyword>
<feature type="transmembrane region" description="Helical" evidence="4">
    <location>
        <begin position="111"/>
        <end position="129"/>
    </location>
</feature>
<dbReference type="AlphaFoldDB" id="A0A803T9X8"/>
<proteinExistence type="predicted"/>
<evidence type="ECO:0000313" key="7">
    <source>
        <dbReference type="Ensembl" id="ENSACAP00000032018.1"/>
    </source>
</evidence>
<dbReference type="Ensembl" id="ENSACAT00000050822.1">
    <property type="protein sequence ID" value="ENSACAP00000032018.1"/>
    <property type="gene ID" value="ENSACAG00000039693.1"/>
</dbReference>
<feature type="domain" description="UPAR/Ly6" evidence="6">
    <location>
        <begin position="23"/>
        <end position="105"/>
    </location>
</feature>
<dbReference type="InterPro" id="IPR045860">
    <property type="entry name" value="Snake_toxin-like_sf"/>
</dbReference>
<dbReference type="InterPro" id="IPR016054">
    <property type="entry name" value="LY6_UPA_recep-like"/>
</dbReference>
<dbReference type="SUPFAM" id="SSF57302">
    <property type="entry name" value="Snake toxin-like"/>
    <property type="match status" value="1"/>
</dbReference>
<reference evidence="7" key="1">
    <citation type="submission" date="2009-12" db="EMBL/GenBank/DDBJ databases">
        <title>The Genome Sequence of Anolis carolinensis (Green Anole Lizard).</title>
        <authorList>
            <consortium name="The Genome Sequencing Platform"/>
            <person name="Di Palma F."/>
            <person name="Alfoldi J."/>
            <person name="Heiman D."/>
            <person name="Young S."/>
            <person name="Grabherr M."/>
            <person name="Johnson J."/>
            <person name="Lander E.S."/>
            <person name="Lindblad-Toh K."/>
        </authorList>
    </citation>
    <scope>NUCLEOTIDE SEQUENCE [LARGE SCALE GENOMIC DNA]</scope>
    <source>
        <strain evidence="7">JBL SC #1</strain>
    </source>
</reference>
<dbReference type="Gene3D" id="2.10.60.10">
    <property type="entry name" value="CD59"/>
    <property type="match status" value="1"/>
</dbReference>